<organism evidence="4 5">
    <name type="scientific">Rhizobium oryziradicis</name>
    <dbReference type="NCBI Taxonomy" id="1867956"/>
    <lineage>
        <taxon>Bacteria</taxon>
        <taxon>Pseudomonadati</taxon>
        <taxon>Pseudomonadota</taxon>
        <taxon>Alphaproteobacteria</taxon>
        <taxon>Hyphomicrobiales</taxon>
        <taxon>Rhizobiaceae</taxon>
        <taxon>Rhizobium/Agrobacterium group</taxon>
        <taxon>Rhizobium</taxon>
    </lineage>
</organism>
<evidence type="ECO:0000313" key="5">
    <source>
        <dbReference type="Proteomes" id="UP000186894"/>
    </source>
</evidence>
<protein>
    <recommendedName>
        <fullName evidence="2">Heme chaperone HemW</fullName>
    </recommendedName>
</protein>
<dbReference type="PANTHER" id="PTHR13932">
    <property type="entry name" value="COPROPORPHYRINIGEN III OXIDASE"/>
    <property type="match status" value="1"/>
</dbReference>
<dbReference type="InterPro" id="IPR058240">
    <property type="entry name" value="rSAM_sf"/>
</dbReference>
<reference evidence="4 5" key="1">
    <citation type="submission" date="2016-09" db="EMBL/GenBank/DDBJ databases">
        <title>Rhizobium oryziradicis sp. nov., isolated from the root of rice.</title>
        <authorList>
            <person name="Zhao J."/>
            <person name="Zhang X."/>
        </authorList>
    </citation>
    <scope>NUCLEOTIDE SEQUENCE [LARGE SCALE GENOMIC DNA]</scope>
    <source>
        <strain evidence="4 5">N19</strain>
    </source>
</reference>
<dbReference type="CDD" id="cd01335">
    <property type="entry name" value="Radical_SAM"/>
    <property type="match status" value="1"/>
</dbReference>
<keyword evidence="2" id="KW-0004">4Fe-4S</keyword>
<name>A0A1Q8ZST0_9HYPH</name>
<dbReference type="Pfam" id="PF06969">
    <property type="entry name" value="HemN_C"/>
    <property type="match status" value="1"/>
</dbReference>
<dbReference type="AlphaFoldDB" id="A0A1Q8ZST0"/>
<dbReference type="PROSITE" id="PS51918">
    <property type="entry name" value="RADICAL_SAM"/>
    <property type="match status" value="1"/>
</dbReference>
<dbReference type="OrthoDB" id="9808022at2"/>
<dbReference type="Pfam" id="PF04055">
    <property type="entry name" value="Radical_SAM"/>
    <property type="match status" value="1"/>
</dbReference>
<keyword evidence="2" id="KW-0408">Iron</keyword>
<dbReference type="GO" id="GO:0051539">
    <property type="term" value="F:4 iron, 4 sulfur cluster binding"/>
    <property type="evidence" value="ECO:0007669"/>
    <property type="project" value="UniProtKB-UniRule"/>
</dbReference>
<keyword evidence="2" id="KW-0411">Iron-sulfur</keyword>
<dbReference type="SFLD" id="SFLDS00029">
    <property type="entry name" value="Radical_SAM"/>
    <property type="match status" value="1"/>
</dbReference>
<gene>
    <name evidence="4" type="ORF">BJF95_17665</name>
</gene>
<comment type="subcellular location">
    <subcellularLocation>
        <location evidence="2">Cytoplasm</location>
    </subcellularLocation>
</comment>
<dbReference type="InterPro" id="IPR010723">
    <property type="entry name" value="HemN_C"/>
</dbReference>
<dbReference type="RefSeq" id="WP_075639074.1">
    <property type="nucleotide sequence ID" value="NZ_MKIM01000025.1"/>
</dbReference>
<dbReference type="NCBIfam" id="TIGR00539">
    <property type="entry name" value="hemN_rel"/>
    <property type="match status" value="1"/>
</dbReference>
<dbReference type="InterPro" id="IPR006638">
    <property type="entry name" value="Elp3/MiaA/NifB-like_rSAM"/>
</dbReference>
<keyword evidence="5" id="KW-1185">Reference proteome</keyword>
<comment type="function">
    <text evidence="2">Probably acts as a heme chaperone, transferring heme to an unknown acceptor. Binds one molecule of heme per monomer, possibly covalently. Binds 1 [4Fe-4S] cluster. The cluster is coordinated with 3 cysteines and an exchangeable S-adenosyl-L-methionine.</text>
</comment>
<evidence type="ECO:0000256" key="1">
    <source>
        <dbReference type="ARBA" id="ARBA00006100"/>
    </source>
</evidence>
<dbReference type="GO" id="GO:0046872">
    <property type="term" value="F:metal ion binding"/>
    <property type="evidence" value="ECO:0007669"/>
    <property type="project" value="UniProtKB-UniRule"/>
</dbReference>
<dbReference type="SFLD" id="SFLDF00288">
    <property type="entry name" value="HemN-like__clustered_with_nucl"/>
    <property type="match status" value="1"/>
</dbReference>
<dbReference type="SFLD" id="SFLDG01065">
    <property type="entry name" value="anaerobic_coproporphyrinogen-I"/>
    <property type="match status" value="1"/>
</dbReference>
<keyword evidence="2" id="KW-0349">Heme</keyword>
<keyword evidence="2" id="KW-0949">S-adenosyl-L-methionine</keyword>
<dbReference type="GO" id="GO:0006779">
    <property type="term" value="P:porphyrin-containing compound biosynthetic process"/>
    <property type="evidence" value="ECO:0007669"/>
    <property type="project" value="InterPro"/>
</dbReference>
<dbReference type="GO" id="GO:0004109">
    <property type="term" value="F:coproporphyrinogen oxidase activity"/>
    <property type="evidence" value="ECO:0007669"/>
    <property type="project" value="InterPro"/>
</dbReference>
<dbReference type="Gene3D" id="3.30.750.200">
    <property type="match status" value="1"/>
</dbReference>
<comment type="similarity">
    <text evidence="1">Belongs to the anaerobic coproporphyrinogen-III oxidase family. HemW subfamily.</text>
</comment>
<keyword evidence="2" id="KW-0143">Chaperone</keyword>
<dbReference type="InterPro" id="IPR007197">
    <property type="entry name" value="rSAM"/>
</dbReference>
<dbReference type="Proteomes" id="UP000186894">
    <property type="component" value="Unassembled WGS sequence"/>
</dbReference>
<accession>A0A1Q8ZST0</accession>
<proteinExistence type="inferred from homology"/>
<dbReference type="SFLD" id="SFLDF00562">
    <property type="entry name" value="HemN-like__clustered_with_heat"/>
    <property type="match status" value="1"/>
</dbReference>
<dbReference type="InterPro" id="IPR004559">
    <property type="entry name" value="HemW-like"/>
</dbReference>
<dbReference type="STRING" id="1867956.BJF95_17665"/>
<sequence>MAEPTSLLLPDTGEPGFGIYIHWPFCAAKCPYCDFNSHVRHQKVDQVRFTAAFLKEMERMRSLSGPKTVTSIFLGGGTPSLMDPSTVGALLDGVAKYWTMPRGIEITMEANPTSVEAERFRGYRAAGVNRVSLGVQALNDADLKFLGRMHSVEDALKAVKLAREIFPRMSFDLIYARPNQTIAAWEEELKQAISYAVDHLSLYQLTIEEGTPFFGLHKAGKIITPDEEHAAQLYEATQEITAREGLPAYEVSNHAKPGAESRHNLTYWRYGDYAGIGPGAHGRLTRGHDKMATVTEKHPETWLERVEKDGDGMIEQDLLGPDEQSDELLLMGLRLREGVDLARWQQLSGRDPDPEREQFLLEHGFIERLGNSRLRCTPKGMLVLDAVVADLAC</sequence>
<evidence type="ECO:0000256" key="2">
    <source>
        <dbReference type="RuleBase" id="RU364116"/>
    </source>
</evidence>
<comment type="caution">
    <text evidence="4">The sequence shown here is derived from an EMBL/GenBank/DDBJ whole genome shotgun (WGS) entry which is preliminary data.</text>
</comment>
<dbReference type="SUPFAM" id="SSF102114">
    <property type="entry name" value="Radical SAM enzymes"/>
    <property type="match status" value="1"/>
</dbReference>
<dbReference type="PANTHER" id="PTHR13932:SF5">
    <property type="entry name" value="RADICAL S-ADENOSYL METHIONINE DOMAIN-CONTAINING PROTEIN 1, MITOCHONDRIAL"/>
    <property type="match status" value="1"/>
</dbReference>
<evidence type="ECO:0000259" key="3">
    <source>
        <dbReference type="PROSITE" id="PS51918"/>
    </source>
</evidence>
<dbReference type="GO" id="GO:0005737">
    <property type="term" value="C:cytoplasm"/>
    <property type="evidence" value="ECO:0007669"/>
    <property type="project" value="UniProtKB-SubCell"/>
</dbReference>
<keyword evidence="2" id="KW-0963">Cytoplasm</keyword>
<dbReference type="InterPro" id="IPR034505">
    <property type="entry name" value="Coproporphyrinogen-III_oxidase"/>
</dbReference>
<evidence type="ECO:0000313" key="4">
    <source>
        <dbReference type="EMBL" id="OLP45160.1"/>
    </source>
</evidence>
<feature type="domain" description="Radical SAM core" evidence="3">
    <location>
        <begin position="11"/>
        <end position="247"/>
    </location>
</feature>
<dbReference type="EMBL" id="MKIM01000025">
    <property type="protein sequence ID" value="OLP45160.1"/>
    <property type="molecule type" value="Genomic_DNA"/>
</dbReference>
<dbReference type="SMART" id="SM00729">
    <property type="entry name" value="Elp3"/>
    <property type="match status" value="1"/>
</dbReference>
<keyword evidence="2" id="KW-0479">Metal-binding</keyword>